<dbReference type="Proteomes" id="UP000499080">
    <property type="component" value="Unassembled WGS sequence"/>
</dbReference>
<proteinExistence type="predicted"/>
<feature type="region of interest" description="Disordered" evidence="1">
    <location>
        <begin position="1"/>
        <end position="52"/>
    </location>
</feature>
<feature type="compositionally biased region" description="Basic and acidic residues" evidence="1">
    <location>
        <begin position="1"/>
        <end position="19"/>
    </location>
</feature>
<name>A0A4Y2TF81_ARAVE</name>
<dbReference type="AlphaFoldDB" id="A0A4Y2TF81"/>
<keyword evidence="3" id="KW-1185">Reference proteome</keyword>
<reference evidence="2 3" key="1">
    <citation type="journal article" date="2019" name="Sci. Rep.">
        <title>Orb-weaving spider Araneus ventricosus genome elucidates the spidroin gene catalogue.</title>
        <authorList>
            <person name="Kono N."/>
            <person name="Nakamura H."/>
            <person name="Ohtoshi R."/>
            <person name="Moran D.A.P."/>
            <person name="Shinohara A."/>
            <person name="Yoshida Y."/>
            <person name="Fujiwara M."/>
            <person name="Mori M."/>
            <person name="Tomita M."/>
            <person name="Arakawa K."/>
        </authorList>
    </citation>
    <scope>NUCLEOTIDE SEQUENCE [LARGE SCALE GENOMIC DNA]</scope>
</reference>
<feature type="non-terminal residue" evidence="2">
    <location>
        <position position="63"/>
    </location>
</feature>
<protein>
    <submittedName>
        <fullName evidence="2">Uncharacterized protein</fullName>
    </submittedName>
</protein>
<dbReference type="EMBL" id="BGPR01027538">
    <property type="protein sequence ID" value="GBN98116.1"/>
    <property type="molecule type" value="Genomic_DNA"/>
</dbReference>
<gene>
    <name evidence="2" type="ORF">AVEN_88889_1</name>
</gene>
<evidence type="ECO:0000256" key="1">
    <source>
        <dbReference type="SAM" id="MobiDB-lite"/>
    </source>
</evidence>
<evidence type="ECO:0000313" key="2">
    <source>
        <dbReference type="EMBL" id="GBN98116.1"/>
    </source>
</evidence>
<comment type="caution">
    <text evidence="2">The sequence shown here is derived from an EMBL/GenBank/DDBJ whole genome shotgun (WGS) entry which is preliminary data.</text>
</comment>
<organism evidence="2 3">
    <name type="scientific">Araneus ventricosus</name>
    <name type="common">Orbweaver spider</name>
    <name type="synonym">Epeira ventricosa</name>
    <dbReference type="NCBI Taxonomy" id="182803"/>
    <lineage>
        <taxon>Eukaryota</taxon>
        <taxon>Metazoa</taxon>
        <taxon>Ecdysozoa</taxon>
        <taxon>Arthropoda</taxon>
        <taxon>Chelicerata</taxon>
        <taxon>Arachnida</taxon>
        <taxon>Araneae</taxon>
        <taxon>Araneomorphae</taxon>
        <taxon>Entelegynae</taxon>
        <taxon>Araneoidea</taxon>
        <taxon>Araneidae</taxon>
        <taxon>Araneus</taxon>
    </lineage>
</organism>
<sequence length="63" mass="6936">MVQPKREKSIEEKSAREQSENEVGVLTTITGHDPTPPEGGTVLPPGEKNLDRVAARRRVEGKE</sequence>
<evidence type="ECO:0000313" key="3">
    <source>
        <dbReference type="Proteomes" id="UP000499080"/>
    </source>
</evidence>
<accession>A0A4Y2TF81</accession>